<keyword evidence="3" id="KW-0223">Dioxygenase</keyword>
<reference evidence="8 9" key="1">
    <citation type="journal article" date="2016" name="PLoS Pathog.">
        <title>Biosynthesis of antibiotic leucinostatins in bio-control fungus Purpureocillium lilacinum and their inhibition on phytophthora revealed by genome mining.</title>
        <authorList>
            <person name="Wang G."/>
            <person name="Liu Z."/>
            <person name="Lin R."/>
            <person name="Li E."/>
            <person name="Mao Z."/>
            <person name="Ling J."/>
            <person name="Yang Y."/>
            <person name="Yin W.B."/>
            <person name="Xie B."/>
        </authorList>
    </citation>
    <scope>NUCLEOTIDE SEQUENCE [LARGE SCALE GENOMIC DNA]</scope>
    <source>
        <strain evidence="8">170</strain>
    </source>
</reference>
<feature type="compositionally biased region" description="Basic and acidic residues" evidence="7">
    <location>
        <begin position="28"/>
        <end position="38"/>
    </location>
</feature>
<keyword evidence="2 6" id="KW-0479">Metal-binding</keyword>
<evidence type="ECO:0000256" key="4">
    <source>
        <dbReference type="ARBA" id="ARBA00023002"/>
    </source>
</evidence>
<proteinExistence type="predicted"/>
<dbReference type="GO" id="GO:0006631">
    <property type="term" value="P:fatty acid metabolic process"/>
    <property type="evidence" value="ECO:0007669"/>
    <property type="project" value="UniProtKB-ARBA"/>
</dbReference>
<evidence type="ECO:0000256" key="2">
    <source>
        <dbReference type="ARBA" id="ARBA00022723"/>
    </source>
</evidence>
<dbReference type="CDD" id="cd09817">
    <property type="entry name" value="linoleate_diol_synthase_like"/>
    <property type="match status" value="1"/>
</dbReference>
<gene>
    <name evidence="8" type="ORF">VFPPC_07783</name>
</gene>
<dbReference type="SUPFAM" id="SSF48264">
    <property type="entry name" value="Cytochrome P450"/>
    <property type="match status" value="1"/>
</dbReference>
<dbReference type="GO" id="GO:0004601">
    <property type="term" value="F:peroxidase activity"/>
    <property type="evidence" value="ECO:0007669"/>
    <property type="project" value="InterPro"/>
</dbReference>
<keyword evidence="4" id="KW-0560">Oxidoreductase</keyword>
<dbReference type="InterPro" id="IPR001128">
    <property type="entry name" value="Cyt_P450"/>
</dbReference>
<dbReference type="GO" id="GO:0051213">
    <property type="term" value="F:dioxygenase activity"/>
    <property type="evidence" value="ECO:0007669"/>
    <property type="project" value="UniProtKB-KW"/>
</dbReference>
<accession>A0A179FME6</accession>
<dbReference type="GO" id="GO:0004497">
    <property type="term" value="F:monooxygenase activity"/>
    <property type="evidence" value="ECO:0007669"/>
    <property type="project" value="InterPro"/>
</dbReference>
<name>A0A179FME6_METCM</name>
<dbReference type="SUPFAM" id="SSF48113">
    <property type="entry name" value="Heme-dependent peroxidases"/>
    <property type="match status" value="1"/>
</dbReference>
<dbReference type="OrthoDB" id="823504at2759"/>
<keyword evidence="5 6" id="KW-0408">Iron</keyword>
<feature type="compositionally biased region" description="Polar residues" evidence="7">
    <location>
        <begin position="14"/>
        <end position="27"/>
    </location>
</feature>
<dbReference type="PROSITE" id="PS50292">
    <property type="entry name" value="PEROXIDASE_3"/>
    <property type="match status" value="1"/>
</dbReference>
<dbReference type="PRINTS" id="PR00457">
    <property type="entry name" value="ANPEROXIDASE"/>
</dbReference>
<dbReference type="GO" id="GO:0005506">
    <property type="term" value="F:iron ion binding"/>
    <property type="evidence" value="ECO:0007669"/>
    <property type="project" value="InterPro"/>
</dbReference>
<dbReference type="STRING" id="1380566.A0A179FME6"/>
<dbReference type="GO" id="GO:0020037">
    <property type="term" value="F:heme binding"/>
    <property type="evidence" value="ECO:0007669"/>
    <property type="project" value="InterPro"/>
</dbReference>
<dbReference type="RefSeq" id="XP_018143286.1">
    <property type="nucleotide sequence ID" value="XM_018286591.1"/>
</dbReference>
<evidence type="ECO:0000256" key="7">
    <source>
        <dbReference type="SAM" id="MobiDB-lite"/>
    </source>
</evidence>
<dbReference type="Gene3D" id="1.10.640.10">
    <property type="entry name" value="Haem peroxidase domain superfamily, animal type"/>
    <property type="match status" value="1"/>
</dbReference>
<protein>
    <submittedName>
        <fullName evidence="8">Linoleate diol synthase</fullName>
    </submittedName>
</protein>
<dbReference type="InterPro" id="IPR036396">
    <property type="entry name" value="Cyt_P450_sf"/>
</dbReference>
<evidence type="ECO:0000256" key="3">
    <source>
        <dbReference type="ARBA" id="ARBA00022964"/>
    </source>
</evidence>
<feature type="region of interest" description="Disordered" evidence="7">
    <location>
        <begin position="1"/>
        <end position="79"/>
    </location>
</feature>
<evidence type="ECO:0000256" key="6">
    <source>
        <dbReference type="PIRSR" id="PIRSR619791-2"/>
    </source>
</evidence>
<dbReference type="InterPro" id="IPR034812">
    <property type="entry name" value="Ppo-like_N"/>
</dbReference>
<dbReference type="GO" id="GO:0016705">
    <property type="term" value="F:oxidoreductase activity, acting on paired donors, with incorporation or reduction of molecular oxygen"/>
    <property type="evidence" value="ECO:0007669"/>
    <property type="project" value="InterPro"/>
</dbReference>
<comment type="subunit">
    <text evidence="1">Homotetramer.</text>
</comment>
<comment type="caution">
    <text evidence="8">The sequence shown here is derived from an EMBL/GenBank/DDBJ whole genome shotgun (WGS) entry which is preliminary data.</text>
</comment>
<dbReference type="Pfam" id="PF03098">
    <property type="entry name" value="An_peroxidase"/>
    <property type="match status" value="2"/>
</dbReference>
<dbReference type="GeneID" id="28850585"/>
<organism evidence="8 9">
    <name type="scientific">Pochonia chlamydosporia 170</name>
    <dbReference type="NCBI Taxonomy" id="1380566"/>
    <lineage>
        <taxon>Eukaryota</taxon>
        <taxon>Fungi</taxon>
        <taxon>Dikarya</taxon>
        <taxon>Ascomycota</taxon>
        <taxon>Pezizomycotina</taxon>
        <taxon>Sordariomycetes</taxon>
        <taxon>Hypocreomycetidae</taxon>
        <taxon>Hypocreales</taxon>
        <taxon>Clavicipitaceae</taxon>
        <taxon>Pochonia</taxon>
    </lineage>
</organism>
<dbReference type="Pfam" id="PF00067">
    <property type="entry name" value="p450"/>
    <property type="match status" value="1"/>
</dbReference>
<dbReference type="AlphaFoldDB" id="A0A179FME6"/>
<evidence type="ECO:0000256" key="1">
    <source>
        <dbReference type="ARBA" id="ARBA00011881"/>
    </source>
</evidence>
<sequence length="1118" mass="124586">MSPGVESKGESAANGAQNGNYTNSTQENGHHAQGKDASTKAAQPAHAQTPGQKKTSSIGTLMQLRKASQRPLPTERRDGTYRTTLRRPGIMQDLKSFGMGDLKTLRDIVSAKLKGQTLQDDKTMIMERTIQLVATMPDKSKRQEILTNSFIDQLWNSLDHPPLLYMGDEYKYRQPDGANNNPLMPKLGAARTPYSRTCKPGPANMGALPDPEAIYEAVMARDGFKKNPNNVSSILWYWATIVIHDLFWTNAKDPNQNDSSSYLDLSPLYGNSKEACDSIRTFKEGKIKPDTFADRRLIGNPPGVCILLVMFNRFHNHVVTTLAAINEGNRFAKPAPSLEGDALAAAWKKYDEDLFQTARLVTSGLYINITLVDYVRNIINLNRVDSQWTLDPRQEMGVAKGTSKGSESGVGNVVSAEFNLCYRWHSCISEMDDKWIQDFYAQLLGDNPGELNLQTLIKAVKRFEMSIPEDPAERTFGGFTRGADGCFNDDELVNAISTAIEQPGGAFGAQNVPRTMKPVEMLGIIRGRKWNLSGLNEFRKHFGLKPYDTFEEINSDPGVADALRNLYQHPDHVELYPGIVAEEGKTPMVPGVGIAPTYTISRVVLSDAVSLVRGDRHYTTDYHPGYLTQWGFNEANYDFDINHGCVFYKLFIRAFPNHFRYNSVYAHYPMVTPPENRKILTNIKRVDRFDFSRPTHTGPRINITSYGAAKHILTNQDKYKVVYEEGFRYLFGSVGSKFMLSGDEPAHAEQRKLMQSLLYKDGWKASMKNFYASIAKRLFAEKSYKIAGKTQVDLIRDIGNRAHTHFAARLLNLPLKSSENPKGVFSEQELYNILAIIFVCTFSDIDPVESFAVRQKAKELTQQLGQVVETNVKLTKSLGLRGLYTGPAPKNDLLSQYGVNLVKALAKTGLSAHDIAWSQILPLAAGMVPNQAMVFAQAVDWYLSPEGQVHIPEIQRLALAEPNEANDALLLGYAMEGVRLAGAFGTYRQAATADAIKEDDGREIRIEAGDRIFVSLVSAAREEAYFPEASTVNPRRPIESYIHYGAGPHACLGKEISQVALVELFRALFRKKGLKRVPGALGELKKVPGPDGFFVYMTEDWGGVSPFPTSMKITWDNE</sequence>
<dbReference type="GO" id="GO:0006979">
    <property type="term" value="P:response to oxidative stress"/>
    <property type="evidence" value="ECO:0007669"/>
    <property type="project" value="InterPro"/>
</dbReference>
<keyword evidence="6" id="KW-0349">Heme</keyword>
<evidence type="ECO:0000256" key="5">
    <source>
        <dbReference type="ARBA" id="ARBA00023004"/>
    </source>
</evidence>
<dbReference type="Gene3D" id="1.10.630.10">
    <property type="entry name" value="Cytochrome P450"/>
    <property type="match status" value="1"/>
</dbReference>
<dbReference type="PANTHER" id="PTHR11903:SF13">
    <property type="entry name" value="LINOLEATE 10R-LIPOXYGENASE"/>
    <property type="match status" value="1"/>
</dbReference>
<feature type="binding site" description="axial binding residue" evidence="6">
    <location>
        <position position="425"/>
    </location>
    <ligand>
        <name>heme b</name>
        <dbReference type="ChEBI" id="CHEBI:60344"/>
    </ligand>
    <ligandPart>
        <name>Fe</name>
        <dbReference type="ChEBI" id="CHEBI:18248"/>
    </ligandPart>
</feature>
<keyword evidence="9" id="KW-1185">Reference proteome</keyword>
<dbReference type="InterPro" id="IPR050783">
    <property type="entry name" value="Oxylipin_biosynth_metab"/>
</dbReference>
<dbReference type="InterPro" id="IPR019791">
    <property type="entry name" value="Haem_peroxidase_animal"/>
</dbReference>
<dbReference type="InterPro" id="IPR010255">
    <property type="entry name" value="Haem_peroxidase_sf"/>
</dbReference>
<dbReference type="CDD" id="cd20612">
    <property type="entry name" value="CYP_LDS-like_C"/>
    <property type="match status" value="1"/>
</dbReference>
<evidence type="ECO:0000313" key="8">
    <source>
        <dbReference type="EMBL" id="OAQ66199.1"/>
    </source>
</evidence>
<evidence type="ECO:0000313" key="9">
    <source>
        <dbReference type="Proteomes" id="UP000078397"/>
    </source>
</evidence>
<dbReference type="KEGG" id="pchm:VFPPC_07783"/>
<dbReference type="InterPro" id="IPR037120">
    <property type="entry name" value="Haem_peroxidase_sf_animal"/>
</dbReference>
<feature type="compositionally biased region" description="Polar residues" evidence="7">
    <location>
        <begin position="49"/>
        <end position="60"/>
    </location>
</feature>
<dbReference type="PANTHER" id="PTHR11903">
    <property type="entry name" value="PROSTAGLANDIN G/H SYNTHASE"/>
    <property type="match status" value="1"/>
</dbReference>
<dbReference type="EMBL" id="LSBJ02000004">
    <property type="protein sequence ID" value="OAQ66199.1"/>
    <property type="molecule type" value="Genomic_DNA"/>
</dbReference>
<dbReference type="Proteomes" id="UP000078397">
    <property type="component" value="Unassembled WGS sequence"/>
</dbReference>